<dbReference type="InterPro" id="IPR036188">
    <property type="entry name" value="FAD/NAD-bd_sf"/>
</dbReference>
<evidence type="ECO:0000313" key="8">
    <source>
        <dbReference type="Proteomes" id="UP000220133"/>
    </source>
</evidence>
<keyword evidence="4" id="KW-0560">Oxidoreductase</keyword>
<dbReference type="InterPro" id="IPR017741">
    <property type="entry name" value="FAD-dependent_OxRdtase_HpnW"/>
</dbReference>
<evidence type="ECO:0000256" key="3">
    <source>
        <dbReference type="ARBA" id="ARBA00022630"/>
    </source>
</evidence>
<dbReference type="Gene3D" id="3.50.50.60">
    <property type="entry name" value="FAD/NAD(P)-binding domain"/>
    <property type="match status" value="1"/>
</dbReference>
<evidence type="ECO:0000256" key="4">
    <source>
        <dbReference type="ARBA" id="ARBA00023002"/>
    </source>
</evidence>
<dbReference type="KEGG" id="cbae:COR50_18505"/>
<name>A0A291R173_9BACT</name>
<comment type="cofactor">
    <cofactor evidence="1">
        <name>FAD</name>
        <dbReference type="ChEBI" id="CHEBI:57692"/>
    </cofactor>
</comment>
<sequence length="383" mass="43377">MNKFDLIVVGGGIMGTFHAYHALMMGKKVLLFERDNYPVGATVRNFGQVVPSGMANEWFEYGRQGLEVYKSIQEEMDISIRNNGSVYIASDDDEQLLLHELKAHFDAKNYTSQLLTKDQILQKYPAIKSSYAKEALFFPQEVSVEPDVLIYKIQSWMKERFENFEIHYNVPVVDCEDKGSDVKVLTAGRGMYTAGQVVICSGNEFKLLFPGVFRESGIVVSKLQMMRTVPMPEVALEGNILTGLTIRRYESFETHCPSFHKISIPDHYHELKRWGIHILFKKAADGSIIIGDSHEYAAAFEADDLGFKLNQYINELMLMEAARIVDFDVKQIAQTWAGYYPQHKDNIFHADLGQRIHIRTAIGGKGMTASIGFTAKSTAEIFQ</sequence>
<keyword evidence="5" id="KW-0812">Transmembrane</keyword>
<dbReference type="AlphaFoldDB" id="A0A291R173"/>
<gene>
    <name evidence="7" type="ORF">COR50_18505</name>
</gene>
<evidence type="ECO:0000256" key="2">
    <source>
        <dbReference type="ARBA" id="ARBA00009410"/>
    </source>
</evidence>
<dbReference type="EMBL" id="CP023777">
    <property type="protein sequence ID" value="ATL49948.1"/>
    <property type="molecule type" value="Genomic_DNA"/>
</dbReference>
<dbReference type="Proteomes" id="UP000220133">
    <property type="component" value="Chromosome"/>
</dbReference>
<keyword evidence="5" id="KW-0472">Membrane</keyword>
<organism evidence="7 8">
    <name type="scientific">Chitinophaga caeni</name>
    <dbReference type="NCBI Taxonomy" id="2029983"/>
    <lineage>
        <taxon>Bacteria</taxon>
        <taxon>Pseudomonadati</taxon>
        <taxon>Bacteroidota</taxon>
        <taxon>Chitinophagia</taxon>
        <taxon>Chitinophagales</taxon>
        <taxon>Chitinophagaceae</taxon>
        <taxon>Chitinophaga</taxon>
    </lineage>
</organism>
<evidence type="ECO:0000256" key="5">
    <source>
        <dbReference type="SAM" id="Phobius"/>
    </source>
</evidence>
<evidence type="ECO:0000313" key="7">
    <source>
        <dbReference type="EMBL" id="ATL49948.1"/>
    </source>
</evidence>
<feature type="transmembrane region" description="Helical" evidence="5">
    <location>
        <begin position="6"/>
        <end position="24"/>
    </location>
</feature>
<evidence type="ECO:0000259" key="6">
    <source>
        <dbReference type="Pfam" id="PF01266"/>
    </source>
</evidence>
<dbReference type="OrthoDB" id="9799943at2"/>
<keyword evidence="3" id="KW-0285">Flavoprotein</keyword>
<protein>
    <submittedName>
        <fullName evidence="7">TIGR03364 family FAD-dependent oxidoreductase</fullName>
    </submittedName>
</protein>
<dbReference type="GO" id="GO:0005737">
    <property type="term" value="C:cytoplasm"/>
    <property type="evidence" value="ECO:0007669"/>
    <property type="project" value="TreeGrafter"/>
</dbReference>
<feature type="domain" description="FAD dependent oxidoreductase" evidence="6">
    <location>
        <begin position="5"/>
        <end position="380"/>
    </location>
</feature>
<reference evidence="7 8" key="1">
    <citation type="submission" date="2017-10" db="EMBL/GenBank/DDBJ databases">
        <title>Paenichitinophaga pekingensis gen. nov., sp. nov., isolated from activated sludge.</title>
        <authorList>
            <person name="Jin D."/>
            <person name="Kong X."/>
            <person name="Deng Y."/>
            <person name="Bai Z."/>
        </authorList>
    </citation>
    <scope>NUCLEOTIDE SEQUENCE [LARGE SCALE GENOMIC DNA]</scope>
    <source>
        <strain evidence="7 8">13</strain>
    </source>
</reference>
<dbReference type="InterPro" id="IPR006076">
    <property type="entry name" value="FAD-dep_OxRdtase"/>
</dbReference>
<evidence type="ECO:0000256" key="1">
    <source>
        <dbReference type="ARBA" id="ARBA00001974"/>
    </source>
</evidence>
<dbReference type="PANTHER" id="PTHR13847">
    <property type="entry name" value="SARCOSINE DEHYDROGENASE-RELATED"/>
    <property type="match status" value="1"/>
</dbReference>
<dbReference type="PANTHER" id="PTHR13847:SF286">
    <property type="entry name" value="D-AMINO ACID DEHYDROGENASE"/>
    <property type="match status" value="1"/>
</dbReference>
<accession>A0A291R173</accession>
<comment type="similarity">
    <text evidence="2">Belongs to the DadA oxidoreductase family.</text>
</comment>
<keyword evidence="5" id="KW-1133">Transmembrane helix</keyword>
<dbReference type="GO" id="GO:0016491">
    <property type="term" value="F:oxidoreductase activity"/>
    <property type="evidence" value="ECO:0007669"/>
    <property type="project" value="UniProtKB-KW"/>
</dbReference>
<proteinExistence type="inferred from homology"/>
<dbReference type="Pfam" id="PF01266">
    <property type="entry name" value="DAO"/>
    <property type="match status" value="1"/>
</dbReference>
<keyword evidence="8" id="KW-1185">Reference proteome</keyword>
<dbReference type="Gene3D" id="3.30.9.10">
    <property type="entry name" value="D-Amino Acid Oxidase, subunit A, domain 2"/>
    <property type="match status" value="1"/>
</dbReference>
<dbReference type="NCBIfam" id="TIGR03364">
    <property type="entry name" value="HpnW_proposed"/>
    <property type="match status" value="1"/>
</dbReference>
<dbReference type="SUPFAM" id="SSF51905">
    <property type="entry name" value="FAD/NAD(P)-binding domain"/>
    <property type="match status" value="1"/>
</dbReference>
<dbReference type="RefSeq" id="WP_098196314.1">
    <property type="nucleotide sequence ID" value="NZ_CP023777.1"/>
</dbReference>